<keyword evidence="3" id="KW-1003">Cell membrane</keyword>
<evidence type="ECO:0000256" key="4">
    <source>
        <dbReference type="ARBA" id="ARBA00022692"/>
    </source>
</evidence>
<comment type="subcellular location">
    <subcellularLocation>
        <location evidence="1">Cell membrane</location>
        <topology evidence="1">Multi-pass membrane protein</topology>
    </subcellularLocation>
</comment>
<keyword evidence="5 8" id="KW-1133">Transmembrane helix</keyword>
<accession>A0A0A6YBQ9</accession>
<dbReference type="Proteomes" id="UP000030466">
    <property type="component" value="Unassembled WGS sequence"/>
</dbReference>
<comment type="similarity">
    <text evidence="2">Belongs to the CPA3 antiporters (TC 2.A.63) subunit E family.</text>
</comment>
<evidence type="ECO:0000256" key="3">
    <source>
        <dbReference type="ARBA" id="ARBA00022475"/>
    </source>
</evidence>
<feature type="transmembrane region" description="Helical" evidence="8">
    <location>
        <begin position="32"/>
        <end position="50"/>
    </location>
</feature>
<reference evidence="9 10" key="1">
    <citation type="journal article" date="2003" name="Int. J. Syst. Evol. Microbiol.">
        <title>Kocuria polaris sp. nov., an orange-pigmented psychrophilic bacterium isolated from an Antarctic cyanobacterial mat sample.</title>
        <authorList>
            <person name="Reddy G.S."/>
            <person name="Prakash J.S."/>
            <person name="Prabahar V."/>
            <person name="Matsumoto G.I."/>
            <person name="Stackebrandt E."/>
            <person name="Shivaji S."/>
        </authorList>
    </citation>
    <scope>NUCLEOTIDE SEQUENCE [LARGE SCALE GENOMIC DNA]</scope>
    <source>
        <strain evidence="9 10">CMS 76or</strain>
    </source>
</reference>
<dbReference type="NCBIfam" id="NF006521">
    <property type="entry name" value="PRK08965.1-5"/>
    <property type="match status" value="1"/>
</dbReference>
<dbReference type="PANTHER" id="PTHR34584:SF1">
    <property type="entry name" value="NA(+)_H(+) ANTIPORTER SUBUNIT E1"/>
    <property type="match status" value="1"/>
</dbReference>
<feature type="compositionally biased region" description="Polar residues" evidence="7">
    <location>
        <begin position="194"/>
        <end position="203"/>
    </location>
</feature>
<comment type="caution">
    <text evidence="9">The sequence shown here is derived from an EMBL/GenBank/DDBJ whole genome shotgun (WGS) entry which is preliminary data.</text>
</comment>
<feature type="transmembrane region" description="Helical" evidence="8">
    <location>
        <begin position="62"/>
        <end position="89"/>
    </location>
</feature>
<dbReference type="InterPro" id="IPR002758">
    <property type="entry name" value="Cation_antiport_E"/>
</dbReference>
<proteinExistence type="inferred from homology"/>
<evidence type="ECO:0000313" key="10">
    <source>
        <dbReference type="Proteomes" id="UP000030466"/>
    </source>
</evidence>
<evidence type="ECO:0000256" key="8">
    <source>
        <dbReference type="SAM" id="Phobius"/>
    </source>
</evidence>
<evidence type="ECO:0000313" key="9">
    <source>
        <dbReference type="EMBL" id="KHD96962.1"/>
    </source>
</evidence>
<feature type="transmembrane region" description="Helical" evidence="8">
    <location>
        <begin position="7"/>
        <end position="26"/>
    </location>
</feature>
<name>A0A0A6YBQ9_KOCRO</name>
<evidence type="ECO:0000256" key="2">
    <source>
        <dbReference type="ARBA" id="ARBA00006228"/>
    </source>
</evidence>
<keyword evidence="6 8" id="KW-0472">Membrane</keyword>
<feature type="compositionally biased region" description="Basic and acidic residues" evidence="7">
    <location>
        <begin position="178"/>
        <end position="191"/>
    </location>
</feature>
<keyword evidence="4 8" id="KW-0812">Transmembrane</keyword>
<organism evidence="9 10">
    <name type="scientific">Kocuria rosea subsp. polaris</name>
    <dbReference type="NCBI Taxonomy" id="136273"/>
    <lineage>
        <taxon>Bacteria</taxon>
        <taxon>Bacillati</taxon>
        <taxon>Actinomycetota</taxon>
        <taxon>Actinomycetes</taxon>
        <taxon>Micrococcales</taxon>
        <taxon>Micrococcaceae</taxon>
        <taxon>Kocuria</taxon>
    </lineage>
</organism>
<evidence type="ECO:0000256" key="5">
    <source>
        <dbReference type="ARBA" id="ARBA00022989"/>
    </source>
</evidence>
<sequence>MTRPKNSLLVELPLLVWLVVVWGALWGDFGPGNLLVGLVLALLVTWVLYLPPVQLSGRFNPFQFALFAVTFVWQVAKASFEVMLIAILVGPRARNAVVGVQLRTRSDLLLTATGHTMTLIPGSLVVEVDRASGTLYFHALNVRSAQEAEDFRRSALRVEAAWIRIMGTPEELAALRAERGGGRASGTDRPDSAALSSPITASLQIVGRRRDEVPTGSPADAPGSTPTDTHEEDHP</sequence>
<dbReference type="PANTHER" id="PTHR34584">
    <property type="entry name" value="NA(+)/H(+) ANTIPORTER SUBUNIT E1"/>
    <property type="match status" value="1"/>
</dbReference>
<evidence type="ECO:0000256" key="1">
    <source>
        <dbReference type="ARBA" id="ARBA00004651"/>
    </source>
</evidence>
<keyword evidence="10" id="KW-1185">Reference proteome</keyword>
<protein>
    <submittedName>
        <fullName evidence="9">Cation:proton antiporter</fullName>
    </submittedName>
</protein>
<dbReference type="GO" id="GO:0005886">
    <property type="term" value="C:plasma membrane"/>
    <property type="evidence" value="ECO:0007669"/>
    <property type="project" value="UniProtKB-SubCell"/>
</dbReference>
<dbReference type="EMBL" id="JSUH01000011">
    <property type="protein sequence ID" value="KHD96962.1"/>
    <property type="molecule type" value="Genomic_DNA"/>
</dbReference>
<gene>
    <name evidence="9" type="ORF">GY22_12655</name>
</gene>
<dbReference type="Pfam" id="PF01899">
    <property type="entry name" value="MNHE"/>
    <property type="match status" value="1"/>
</dbReference>
<evidence type="ECO:0000256" key="6">
    <source>
        <dbReference type="ARBA" id="ARBA00023136"/>
    </source>
</evidence>
<dbReference type="RefSeq" id="WP_035928246.1">
    <property type="nucleotide sequence ID" value="NZ_JSUH01000011.1"/>
</dbReference>
<dbReference type="OrthoDB" id="3556991at2"/>
<evidence type="ECO:0000256" key="7">
    <source>
        <dbReference type="SAM" id="MobiDB-lite"/>
    </source>
</evidence>
<dbReference type="GO" id="GO:0008324">
    <property type="term" value="F:monoatomic cation transmembrane transporter activity"/>
    <property type="evidence" value="ECO:0007669"/>
    <property type="project" value="InterPro"/>
</dbReference>
<feature type="region of interest" description="Disordered" evidence="7">
    <location>
        <begin position="178"/>
        <end position="235"/>
    </location>
</feature>
<dbReference type="AlphaFoldDB" id="A0A0A6YBQ9"/>